<evidence type="ECO:0000313" key="1">
    <source>
        <dbReference type="EMBL" id="KAA5805373.1"/>
    </source>
</evidence>
<reference evidence="1 2" key="1">
    <citation type="submission" date="2019-09" db="EMBL/GenBank/DDBJ databases">
        <authorList>
            <person name="Kevbrin V."/>
            <person name="Grouzdev D.S."/>
        </authorList>
    </citation>
    <scope>NUCLEOTIDE SEQUENCE [LARGE SCALE GENOMIC DNA]</scope>
    <source>
        <strain evidence="1 2">G-192</strain>
    </source>
</reference>
<gene>
    <name evidence="1" type="ORF">F1654_05180</name>
</gene>
<dbReference type="InterPro" id="IPR009945">
    <property type="entry name" value="ATPase_inh_sub_z"/>
</dbReference>
<dbReference type="Proteomes" id="UP000325122">
    <property type="component" value="Unassembled WGS sequence"/>
</dbReference>
<dbReference type="PIRSF" id="PIRSF031780">
    <property type="entry name" value="UCP031780"/>
    <property type="match status" value="1"/>
</dbReference>
<protein>
    <submittedName>
        <fullName evidence="1">DUF1476 domain-containing protein</fullName>
    </submittedName>
</protein>
<dbReference type="EMBL" id="VWOJ01000001">
    <property type="protein sequence ID" value="KAA5805373.1"/>
    <property type="molecule type" value="Genomic_DNA"/>
</dbReference>
<dbReference type="Pfam" id="PF07345">
    <property type="entry name" value="ATPaseInh_sub_z"/>
    <property type="match status" value="1"/>
</dbReference>
<accession>A0A5M6ZKM2</accession>
<name>A0A5M6ZKM2_9PROT</name>
<sequence length="110" mass="12118">MASFEDREKAFENKFAHDQALEFKAQARRNKLLGLWAAGEMGLSGEEADAYAAAVVKADLEEPGDADVMRKIRSDFDAKGVSHSDHVIKLKMDQLLDDARAQVQAGERPA</sequence>
<proteinExistence type="predicted"/>
<dbReference type="RefSeq" id="WP_150022405.1">
    <property type="nucleotide sequence ID" value="NZ_VWOJ01000001.1"/>
</dbReference>
<organism evidence="1 2">
    <name type="scientific">Alkalicaulis satelles</name>
    <dbReference type="NCBI Taxonomy" id="2609175"/>
    <lineage>
        <taxon>Bacteria</taxon>
        <taxon>Pseudomonadati</taxon>
        <taxon>Pseudomonadota</taxon>
        <taxon>Alphaproteobacteria</taxon>
        <taxon>Maricaulales</taxon>
        <taxon>Maricaulaceae</taxon>
        <taxon>Alkalicaulis</taxon>
    </lineage>
</organism>
<dbReference type="InterPro" id="IPR038293">
    <property type="entry name" value="ATPase_inh_sub_z_sf"/>
</dbReference>
<keyword evidence="2" id="KW-1185">Reference proteome</keyword>
<evidence type="ECO:0000313" key="2">
    <source>
        <dbReference type="Proteomes" id="UP000325122"/>
    </source>
</evidence>
<comment type="caution">
    <text evidence="1">The sequence shown here is derived from an EMBL/GenBank/DDBJ whole genome shotgun (WGS) entry which is preliminary data.</text>
</comment>
<dbReference type="Gene3D" id="1.10.790.20">
    <property type="entry name" value="Domain of unknown function DUF1476"/>
    <property type="match status" value="1"/>
</dbReference>
<dbReference type="AlphaFoldDB" id="A0A5M6ZKM2"/>